<keyword evidence="1" id="KW-0472">Membrane</keyword>
<comment type="caution">
    <text evidence="3">The sequence shown here is derived from an EMBL/GenBank/DDBJ whole genome shotgun (WGS) entry which is preliminary data.</text>
</comment>
<sequence length="364" mass="42332">MDDDLHVMAKKHLLAAVYGASLVVVFIAYRRLHNRNRNNAPTRDMMLHRQQVREEMMHNLITSGKCRQLIRMSENAFKTLCQKLQRDASLRPTQRLPHRSTLITFTPHVYANMVEELSLYKPDIKKENLQNRLKTLKGNFAQYYDIFRGTSLSGFSWNPVTKLMDAEEEVWEALIKNKPEASKWRKKPMNHYDELFELFAKDRANGDAAETAKERNNRMKTNEQRVETIDEIDQLLETNEIVLEQINHGDSRVTSQVKPTNVNTSKNKKRKLEEDADFTSKIMISFNNLADAIKESNKVMANSRPHVYSEGEIYNELELLGLEQDDIPPAYLFLVNRPDKMRALMGCPRDMRVNVLAIMMDTTE</sequence>
<keyword evidence="4" id="KW-1185">Reference proteome</keyword>
<accession>A0A2U1LKU4</accession>
<organism evidence="3 4">
    <name type="scientific">Artemisia annua</name>
    <name type="common">Sweet wormwood</name>
    <dbReference type="NCBI Taxonomy" id="35608"/>
    <lineage>
        <taxon>Eukaryota</taxon>
        <taxon>Viridiplantae</taxon>
        <taxon>Streptophyta</taxon>
        <taxon>Embryophyta</taxon>
        <taxon>Tracheophyta</taxon>
        <taxon>Spermatophyta</taxon>
        <taxon>Magnoliopsida</taxon>
        <taxon>eudicotyledons</taxon>
        <taxon>Gunneridae</taxon>
        <taxon>Pentapetalae</taxon>
        <taxon>asterids</taxon>
        <taxon>campanulids</taxon>
        <taxon>Asterales</taxon>
        <taxon>Asteraceae</taxon>
        <taxon>Asteroideae</taxon>
        <taxon>Anthemideae</taxon>
        <taxon>Artemisiinae</taxon>
        <taxon>Artemisia</taxon>
    </lineage>
</organism>
<dbReference type="PANTHER" id="PTHR46929:SF4">
    <property type="entry name" value="MYB_SANT-LIKE DOMAIN-CONTAINING PROTEIN"/>
    <property type="match status" value="1"/>
</dbReference>
<reference evidence="3 4" key="1">
    <citation type="journal article" date="2018" name="Mol. Plant">
        <title>The genome of Artemisia annua provides insight into the evolution of Asteraceae family and artemisinin biosynthesis.</title>
        <authorList>
            <person name="Shen Q."/>
            <person name="Zhang L."/>
            <person name="Liao Z."/>
            <person name="Wang S."/>
            <person name="Yan T."/>
            <person name="Shi P."/>
            <person name="Liu M."/>
            <person name="Fu X."/>
            <person name="Pan Q."/>
            <person name="Wang Y."/>
            <person name="Lv Z."/>
            <person name="Lu X."/>
            <person name="Zhang F."/>
            <person name="Jiang W."/>
            <person name="Ma Y."/>
            <person name="Chen M."/>
            <person name="Hao X."/>
            <person name="Li L."/>
            <person name="Tang Y."/>
            <person name="Lv G."/>
            <person name="Zhou Y."/>
            <person name="Sun X."/>
            <person name="Brodelius P.E."/>
            <person name="Rose J.K.C."/>
            <person name="Tang K."/>
        </authorList>
    </citation>
    <scope>NUCLEOTIDE SEQUENCE [LARGE SCALE GENOMIC DNA]</scope>
    <source>
        <strain evidence="4">cv. Huhao1</strain>
        <tissue evidence="3">Leaf</tissue>
    </source>
</reference>
<name>A0A2U1LKU4_ARTAN</name>
<evidence type="ECO:0000313" key="4">
    <source>
        <dbReference type="Proteomes" id="UP000245207"/>
    </source>
</evidence>
<feature type="transmembrane region" description="Helical" evidence="1">
    <location>
        <begin position="12"/>
        <end position="29"/>
    </location>
</feature>
<dbReference type="OrthoDB" id="991895at2759"/>
<protein>
    <submittedName>
        <fullName evidence="3">Myb/SANT-like domain-containing protein</fullName>
    </submittedName>
</protein>
<dbReference type="EMBL" id="PKPP01008848">
    <property type="protein sequence ID" value="PWA49620.1"/>
    <property type="molecule type" value="Genomic_DNA"/>
</dbReference>
<evidence type="ECO:0000259" key="2">
    <source>
        <dbReference type="Pfam" id="PF12776"/>
    </source>
</evidence>
<evidence type="ECO:0000256" key="1">
    <source>
        <dbReference type="SAM" id="Phobius"/>
    </source>
</evidence>
<dbReference type="Proteomes" id="UP000245207">
    <property type="component" value="Unassembled WGS sequence"/>
</dbReference>
<dbReference type="PANTHER" id="PTHR46929">
    <property type="entry name" value="EXPRESSED PROTEIN"/>
    <property type="match status" value="1"/>
</dbReference>
<gene>
    <name evidence="3" type="ORF">CTI12_AA480490</name>
</gene>
<dbReference type="Pfam" id="PF12776">
    <property type="entry name" value="Myb_DNA-bind_3"/>
    <property type="match status" value="1"/>
</dbReference>
<proteinExistence type="predicted"/>
<dbReference type="AlphaFoldDB" id="A0A2U1LKU4"/>
<evidence type="ECO:0000313" key="3">
    <source>
        <dbReference type="EMBL" id="PWA49620.1"/>
    </source>
</evidence>
<keyword evidence="1" id="KW-0812">Transmembrane</keyword>
<keyword evidence="1" id="KW-1133">Transmembrane helix</keyword>
<dbReference type="InterPro" id="IPR024752">
    <property type="entry name" value="Myb/SANT-like_dom"/>
</dbReference>
<feature type="domain" description="Myb/SANT-like" evidence="2">
    <location>
        <begin position="102"/>
        <end position="173"/>
    </location>
</feature>